<keyword evidence="6" id="KW-1185">Reference proteome</keyword>
<dbReference type="OrthoDB" id="9804819at2"/>
<evidence type="ECO:0000259" key="4">
    <source>
        <dbReference type="PROSITE" id="PS50893"/>
    </source>
</evidence>
<organism evidence="5 6">
    <name type="scientific">Terriglobus roseus</name>
    <dbReference type="NCBI Taxonomy" id="392734"/>
    <lineage>
        <taxon>Bacteria</taxon>
        <taxon>Pseudomonadati</taxon>
        <taxon>Acidobacteriota</taxon>
        <taxon>Terriglobia</taxon>
        <taxon>Terriglobales</taxon>
        <taxon>Acidobacteriaceae</taxon>
        <taxon>Terriglobus</taxon>
    </lineage>
</organism>
<feature type="domain" description="ABC transporter" evidence="4">
    <location>
        <begin position="9"/>
        <end position="233"/>
    </location>
</feature>
<dbReference type="PROSITE" id="PS00211">
    <property type="entry name" value="ABC_TRANSPORTER_1"/>
    <property type="match status" value="1"/>
</dbReference>
<dbReference type="InterPro" id="IPR027417">
    <property type="entry name" value="P-loop_NTPase"/>
</dbReference>
<dbReference type="GO" id="GO:0016887">
    <property type="term" value="F:ATP hydrolysis activity"/>
    <property type="evidence" value="ECO:0007669"/>
    <property type="project" value="InterPro"/>
</dbReference>
<keyword evidence="2" id="KW-0547">Nucleotide-binding</keyword>
<dbReference type="RefSeq" id="WP_083345207.1">
    <property type="nucleotide sequence ID" value="NZ_LT629690.1"/>
</dbReference>
<dbReference type="PANTHER" id="PTHR42711:SF17">
    <property type="entry name" value="ABC TRANSPORTER ATP-BINDING PROTEIN"/>
    <property type="match status" value="1"/>
</dbReference>
<evidence type="ECO:0000313" key="5">
    <source>
        <dbReference type="EMBL" id="SDF38333.1"/>
    </source>
</evidence>
<accession>A0A1G7KM72</accession>
<dbReference type="Gene3D" id="3.40.50.300">
    <property type="entry name" value="P-loop containing nucleotide triphosphate hydrolases"/>
    <property type="match status" value="1"/>
</dbReference>
<proteinExistence type="predicted"/>
<gene>
    <name evidence="5" type="ORF">SAMN05444167_2240</name>
</gene>
<dbReference type="SUPFAM" id="SSF52540">
    <property type="entry name" value="P-loop containing nucleoside triphosphate hydrolases"/>
    <property type="match status" value="1"/>
</dbReference>
<dbReference type="PANTHER" id="PTHR42711">
    <property type="entry name" value="ABC TRANSPORTER ATP-BINDING PROTEIN"/>
    <property type="match status" value="1"/>
</dbReference>
<dbReference type="SMART" id="SM00382">
    <property type="entry name" value="AAA"/>
    <property type="match status" value="1"/>
</dbReference>
<evidence type="ECO:0000256" key="2">
    <source>
        <dbReference type="ARBA" id="ARBA00022741"/>
    </source>
</evidence>
<dbReference type="EMBL" id="LT629690">
    <property type="protein sequence ID" value="SDF38333.1"/>
    <property type="molecule type" value="Genomic_DNA"/>
</dbReference>
<keyword evidence="3 5" id="KW-0067">ATP-binding</keyword>
<sequence>MPVAVETVASLNNITKRYKNGVTALDGLSLDLHRGEIIALLGPNGAGKSTAVKLMMGLTAPTSGSVGIFGADPRDPHTRLRTGVMLQVGRAPEMLRVREHVNIFRGYYPNPASYAALVKAAGLEGIEDRFFGQLSGGQKQRVLFAIALAGDPDLIFLDEPTVGLDIESRRTMWAEIRALAARGKTVLLTTHYLEEADALAHRIIVINKGKVICEGTPAEVKSMGSGSRSTTAKSVKIIRCNTTLTADHLQAMPGVVAVVRVGSLTEITSEQPEDTLREMLALDQSLSALEVESPALEDAFLALTSHN</sequence>
<dbReference type="AlphaFoldDB" id="A0A1G7KM72"/>
<dbReference type="InterPro" id="IPR017871">
    <property type="entry name" value="ABC_transporter-like_CS"/>
</dbReference>
<dbReference type="GO" id="GO:0005524">
    <property type="term" value="F:ATP binding"/>
    <property type="evidence" value="ECO:0007669"/>
    <property type="project" value="UniProtKB-KW"/>
</dbReference>
<evidence type="ECO:0000256" key="3">
    <source>
        <dbReference type="ARBA" id="ARBA00022840"/>
    </source>
</evidence>
<dbReference type="CDD" id="cd03230">
    <property type="entry name" value="ABC_DR_subfamily_A"/>
    <property type="match status" value="1"/>
</dbReference>
<keyword evidence="1" id="KW-0813">Transport</keyword>
<name>A0A1G7KM72_9BACT</name>
<evidence type="ECO:0000313" key="6">
    <source>
        <dbReference type="Proteomes" id="UP000182427"/>
    </source>
</evidence>
<dbReference type="InterPro" id="IPR003439">
    <property type="entry name" value="ABC_transporter-like_ATP-bd"/>
</dbReference>
<dbReference type="Pfam" id="PF00005">
    <property type="entry name" value="ABC_tran"/>
    <property type="match status" value="1"/>
</dbReference>
<dbReference type="InterPro" id="IPR050763">
    <property type="entry name" value="ABC_transporter_ATP-binding"/>
</dbReference>
<dbReference type="Proteomes" id="UP000182427">
    <property type="component" value="Chromosome I"/>
</dbReference>
<dbReference type="InterPro" id="IPR003593">
    <property type="entry name" value="AAA+_ATPase"/>
</dbReference>
<evidence type="ECO:0000256" key="1">
    <source>
        <dbReference type="ARBA" id="ARBA00022448"/>
    </source>
</evidence>
<reference evidence="5 6" key="1">
    <citation type="submission" date="2016-10" db="EMBL/GenBank/DDBJ databases">
        <authorList>
            <person name="de Groot N.N."/>
        </authorList>
    </citation>
    <scope>NUCLEOTIDE SEQUENCE [LARGE SCALE GENOMIC DNA]</scope>
    <source>
        <strain evidence="5 6">GAS232</strain>
    </source>
</reference>
<protein>
    <submittedName>
        <fullName evidence="5">ABC-2 type transport system ATP-binding protein</fullName>
    </submittedName>
</protein>
<dbReference type="PROSITE" id="PS50893">
    <property type="entry name" value="ABC_TRANSPORTER_2"/>
    <property type="match status" value="1"/>
</dbReference>